<evidence type="ECO:0000256" key="9">
    <source>
        <dbReference type="SAM" id="SignalP"/>
    </source>
</evidence>
<sequence length="737" mass="81224">MTVCRRHSRALALAAITLTISSRAWENEVPPDEFIVSPVQYGHGRRLGTSADTCEASLDGQPWEPLRLGVHYIDLETDLPDQTMRDFVRTDAVPRAVSYWQKTLKVRRAQAPIRAGRSCRSQWLPGKCARVRYDGGGASCGSIDGTPIMIPDEYLDELITYGGCYTDGTCIYPTVYPAGTGYSDVDMVILVTAKPDSDCGSNGVGTFAFALSCQRDQCDRPTFGLINVCPQMIDVTSQFAKDELVGTMIHELTHALVFSTSKYPLFRYADGSPRVPRDPADSQLRPYSTRYQCSTSGGLSVTYPKSSGNYMYTDAPGVVEVSSARGMNKEDCKCPTGRMSSTSSDDMQKCLLKPKGSCVYKVVTPKVVEKARDYFGCSTLDGMELENHGSGQGCTVLESHWEQRILEGELMVPVTGFSYNFMSEITLALFEDSGWYLPDYSMATKMYKGMFFGYKQGCSFAEDKCINDAGAVTFENGREKTSHFCSAEDDDEHRCSLDLKTKVQCTIKHEKAPCPQYQYGGPVKHGKSFYGDYCPIWEGASAWDCELGRFDDMSRLNGELFATDSICLMSSLRRSQYLGGGKVKIIPNPKQISACHRVECSADRKSYAVFVAVGYDGNSNDVRPVGTCYTAGQTLKDPNGEYSKEVSAYSYEEGYLTCADPALVCAVKNYPHLSLQSNNEISDGSGTIICSAVETRYTSRNMSCYFQPDYSVAAPPTSARPLSVVVTLVTYIFMIIS</sequence>
<dbReference type="Gene3D" id="3.90.132.10">
    <property type="entry name" value="Leishmanolysin , domain 2"/>
    <property type="match status" value="1"/>
</dbReference>
<evidence type="ECO:0000256" key="2">
    <source>
        <dbReference type="ARBA" id="ARBA00022670"/>
    </source>
</evidence>
<evidence type="ECO:0000256" key="4">
    <source>
        <dbReference type="ARBA" id="ARBA00022801"/>
    </source>
</evidence>
<evidence type="ECO:0000313" key="11">
    <source>
        <dbReference type="Proteomes" id="UP000572268"/>
    </source>
</evidence>
<protein>
    <recommendedName>
        <fullName evidence="12">Leishmanolysin-like peptidase</fullName>
    </recommendedName>
</protein>
<keyword evidence="2" id="KW-0645">Protease</keyword>
<reference evidence="10 11" key="1">
    <citation type="submission" date="2020-04" db="EMBL/GenBank/DDBJ databases">
        <title>Perkinsus olseni comparative genomics.</title>
        <authorList>
            <person name="Bogema D.R."/>
        </authorList>
    </citation>
    <scope>NUCLEOTIDE SEQUENCE [LARGE SCALE GENOMIC DNA]</scope>
    <source>
        <strain evidence="10">ATCC PRA-31</strain>
    </source>
</reference>
<evidence type="ECO:0008006" key="12">
    <source>
        <dbReference type="Google" id="ProtNLM"/>
    </source>
</evidence>
<evidence type="ECO:0000256" key="6">
    <source>
        <dbReference type="ARBA" id="ARBA00023049"/>
    </source>
</evidence>
<evidence type="ECO:0000256" key="5">
    <source>
        <dbReference type="ARBA" id="ARBA00022833"/>
    </source>
</evidence>
<proteinExistence type="inferred from homology"/>
<dbReference type="Gene3D" id="2.10.55.10">
    <property type="entry name" value="Leishmanolysin domain 3"/>
    <property type="match status" value="1"/>
</dbReference>
<dbReference type="GO" id="GO:0006508">
    <property type="term" value="P:proteolysis"/>
    <property type="evidence" value="ECO:0007669"/>
    <property type="project" value="UniProtKB-KW"/>
</dbReference>
<comment type="similarity">
    <text evidence="1">Belongs to the peptidase M8 family.</text>
</comment>
<keyword evidence="3 8" id="KW-0479">Metal-binding</keyword>
<dbReference type="PANTHER" id="PTHR10942:SF0">
    <property type="entry name" value="LEISHMANOLYSIN-LIKE PEPTIDASE"/>
    <property type="match status" value="1"/>
</dbReference>
<dbReference type="GO" id="GO:0007155">
    <property type="term" value="P:cell adhesion"/>
    <property type="evidence" value="ECO:0007669"/>
    <property type="project" value="InterPro"/>
</dbReference>
<evidence type="ECO:0000256" key="8">
    <source>
        <dbReference type="PIRSR" id="PIRSR601577-2"/>
    </source>
</evidence>
<evidence type="ECO:0000256" key="3">
    <source>
        <dbReference type="ARBA" id="ARBA00022723"/>
    </source>
</evidence>
<evidence type="ECO:0000256" key="1">
    <source>
        <dbReference type="ARBA" id="ARBA00005860"/>
    </source>
</evidence>
<dbReference type="Pfam" id="PF01457">
    <property type="entry name" value="Peptidase_M8"/>
    <property type="match status" value="2"/>
</dbReference>
<dbReference type="AlphaFoldDB" id="A0A7J6LX18"/>
<dbReference type="GO" id="GO:0005737">
    <property type="term" value="C:cytoplasm"/>
    <property type="evidence" value="ECO:0007669"/>
    <property type="project" value="TreeGrafter"/>
</dbReference>
<keyword evidence="5 8" id="KW-0862">Zinc</keyword>
<dbReference type="GO" id="GO:0016020">
    <property type="term" value="C:membrane"/>
    <property type="evidence" value="ECO:0007669"/>
    <property type="project" value="InterPro"/>
</dbReference>
<keyword evidence="6 8" id="KW-0482">Metalloprotease</keyword>
<dbReference type="EMBL" id="JABANN010000278">
    <property type="protein sequence ID" value="KAF4663805.1"/>
    <property type="molecule type" value="Genomic_DNA"/>
</dbReference>
<feature type="binding site" evidence="8">
    <location>
        <position position="250"/>
    </location>
    <ligand>
        <name>Zn(2+)</name>
        <dbReference type="ChEBI" id="CHEBI:29105"/>
        <note>catalytic</note>
    </ligand>
</feature>
<feature type="signal peptide" evidence="9">
    <location>
        <begin position="1"/>
        <end position="24"/>
    </location>
</feature>
<organism evidence="10 11">
    <name type="scientific">Perkinsus olseni</name>
    <name type="common">Perkinsus atlanticus</name>
    <dbReference type="NCBI Taxonomy" id="32597"/>
    <lineage>
        <taxon>Eukaryota</taxon>
        <taxon>Sar</taxon>
        <taxon>Alveolata</taxon>
        <taxon>Perkinsozoa</taxon>
        <taxon>Perkinsea</taxon>
        <taxon>Perkinsida</taxon>
        <taxon>Perkinsidae</taxon>
        <taxon>Perkinsus</taxon>
    </lineage>
</organism>
<feature type="chain" id="PRO_5029702908" description="Leishmanolysin-like peptidase" evidence="9">
    <location>
        <begin position="25"/>
        <end position="737"/>
    </location>
</feature>
<name>A0A7J6LX18_PEROL</name>
<accession>A0A7J6LX18</accession>
<dbReference type="FunFam" id="3.90.132.10:FF:000001">
    <property type="entry name" value="leishmanolysin-like peptidase isoform X2"/>
    <property type="match status" value="1"/>
</dbReference>
<dbReference type="GO" id="GO:0046872">
    <property type="term" value="F:metal ion binding"/>
    <property type="evidence" value="ECO:0007669"/>
    <property type="project" value="UniProtKB-KW"/>
</dbReference>
<dbReference type="Proteomes" id="UP000572268">
    <property type="component" value="Unassembled WGS sequence"/>
</dbReference>
<evidence type="ECO:0000256" key="7">
    <source>
        <dbReference type="PIRSR" id="PIRSR601577-1"/>
    </source>
</evidence>
<feature type="active site" evidence="7">
    <location>
        <position position="251"/>
    </location>
</feature>
<feature type="binding site" evidence="8">
    <location>
        <position position="254"/>
    </location>
    <ligand>
        <name>Zn(2+)</name>
        <dbReference type="ChEBI" id="CHEBI:29105"/>
        <note>catalytic</note>
    </ligand>
</feature>
<dbReference type="Gene3D" id="3.10.170.20">
    <property type="match status" value="1"/>
</dbReference>
<comment type="cofactor">
    <cofactor evidence="8">
        <name>Zn(2+)</name>
        <dbReference type="ChEBI" id="CHEBI:29105"/>
    </cofactor>
    <text evidence="8">Binds 1 zinc ion per subunit.</text>
</comment>
<evidence type="ECO:0000313" key="10">
    <source>
        <dbReference type="EMBL" id="KAF4663805.1"/>
    </source>
</evidence>
<dbReference type="PANTHER" id="PTHR10942">
    <property type="entry name" value="LEISHMANOLYSIN-LIKE PEPTIDASE"/>
    <property type="match status" value="1"/>
</dbReference>
<comment type="caution">
    <text evidence="10">The sequence shown here is derived from an EMBL/GenBank/DDBJ whole genome shotgun (WGS) entry which is preliminary data.</text>
</comment>
<gene>
    <name evidence="10" type="ORF">FOL46_004538</name>
</gene>
<dbReference type="SUPFAM" id="SSF55486">
    <property type="entry name" value="Metalloproteases ('zincins'), catalytic domain"/>
    <property type="match status" value="1"/>
</dbReference>
<dbReference type="GO" id="GO:0004222">
    <property type="term" value="F:metalloendopeptidase activity"/>
    <property type="evidence" value="ECO:0007669"/>
    <property type="project" value="InterPro"/>
</dbReference>
<keyword evidence="4" id="KW-0378">Hydrolase</keyword>
<keyword evidence="9" id="KW-0732">Signal</keyword>
<feature type="binding site" evidence="8">
    <location>
        <position position="400"/>
    </location>
    <ligand>
        <name>Zn(2+)</name>
        <dbReference type="ChEBI" id="CHEBI:29105"/>
        <note>catalytic</note>
    </ligand>
</feature>
<dbReference type="InterPro" id="IPR001577">
    <property type="entry name" value="Peptidase_M8"/>
</dbReference>